<reference evidence="1 2" key="1">
    <citation type="journal article" date="2014" name="Curr. Biol.">
        <title>The genome of the clonal raider ant Cerapachys biroi.</title>
        <authorList>
            <person name="Oxley P.R."/>
            <person name="Ji L."/>
            <person name="Fetter-Pruneda I."/>
            <person name="McKenzie S.K."/>
            <person name="Li C."/>
            <person name="Hu H."/>
            <person name="Zhang G."/>
            <person name="Kronauer D.J."/>
        </authorList>
    </citation>
    <scope>NUCLEOTIDE SEQUENCE [LARGE SCALE GENOMIC DNA]</scope>
</reference>
<protein>
    <submittedName>
        <fullName evidence="1">Uncharacterized protein</fullName>
    </submittedName>
</protein>
<sequence>MRAEFRLLYFVHGRSSAFNYAVARRMFARGTERRSAERVLTRLRPFNDERDRFPYPIFTTRMEQRLVSTVRFVWQMLMGLPDPAAEQATQERQRLEVRYLVMLYACYGLTHMLLGPGRARRRHYARDGAPL</sequence>
<evidence type="ECO:0000313" key="2">
    <source>
        <dbReference type="Proteomes" id="UP000053097"/>
    </source>
</evidence>
<name>A0A026X103_OOCBI</name>
<keyword evidence="2" id="KW-1185">Reference proteome</keyword>
<dbReference type="AlphaFoldDB" id="A0A026X103"/>
<accession>A0A026X103</accession>
<gene>
    <name evidence="1" type="ORF">X777_11050</name>
</gene>
<dbReference type="EMBL" id="KK107050">
    <property type="protein sequence ID" value="EZA61666.1"/>
    <property type="molecule type" value="Genomic_DNA"/>
</dbReference>
<evidence type="ECO:0000313" key="1">
    <source>
        <dbReference type="EMBL" id="EZA61666.1"/>
    </source>
</evidence>
<dbReference type="STRING" id="2015173.A0A026X103"/>
<organism evidence="1 2">
    <name type="scientific">Ooceraea biroi</name>
    <name type="common">Clonal raider ant</name>
    <name type="synonym">Cerapachys biroi</name>
    <dbReference type="NCBI Taxonomy" id="2015173"/>
    <lineage>
        <taxon>Eukaryota</taxon>
        <taxon>Metazoa</taxon>
        <taxon>Ecdysozoa</taxon>
        <taxon>Arthropoda</taxon>
        <taxon>Hexapoda</taxon>
        <taxon>Insecta</taxon>
        <taxon>Pterygota</taxon>
        <taxon>Neoptera</taxon>
        <taxon>Endopterygota</taxon>
        <taxon>Hymenoptera</taxon>
        <taxon>Apocrita</taxon>
        <taxon>Aculeata</taxon>
        <taxon>Formicoidea</taxon>
        <taxon>Formicidae</taxon>
        <taxon>Dorylinae</taxon>
        <taxon>Ooceraea</taxon>
    </lineage>
</organism>
<proteinExistence type="predicted"/>
<dbReference type="Proteomes" id="UP000053097">
    <property type="component" value="Unassembled WGS sequence"/>
</dbReference>